<sequence>MRTALRRYLTDKLDSDPLLRNADFLRYWFSSVLNGFGSHISTLAVPLCSILLLKATPGQMGIVSACQTLPVALLALPAGVWLDRRRKLPVVLWSQAIQGLTLASIALAWWLGLLSMPWMYIVAFVFGVCGVVGGGAEQVFFTQLVGRDRMMDAQSKFVFSDSVSRLVAPGVAGVLIQWLTAPFAVLFNACGFFVSVWNLRRTRFQEAPPAPSDKHPLRDIKEGLVFIATEPLLRTLAWGAACWHLLFYGYTALVLLMATRELGMTPGMLGAVQIVGGLGVFASAVLIKPLNRRFGAGKTMLAGIFATTAGFVLVPLLPAALFGSKLATAAAYAGATFVFDCGVMLFFMAYSALRVTVTPDALMGRMMSTMRFLTVAIAPLGALTAGYAGEHLGLREGMGCVGAGAVLLAAALAMSRPVRSVRPG</sequence>
<dbReference type="Pfam" id="PF07690">
    <property type="entry name" value="MFS_1"/>
    <property type="match status" value="1"/>
</dbReference>
<feature type="transmembrane region" description="Helical" evidence="6">
    <location>
        <begin position="329"/>
        <end position="350"/>
    </location>
</feature>
<feature type="transmembrane region" description="Helical" evidence="6">
    <location>
        <begin position="268"/>
        <end position="287"/>
    </location>
</feature>
<dbReference type="EMBL" id="FPBO01000048">
    <property type="protein sequence ID" value="SFV15785.1"/>
    <property type="molecule type" value="Genomic_DNA"/>
</dbReference>
<keyword evidence="3 6" id="KW-0812">Transmembrane</keyword>
<gene>
    <name evidence="7" type="ORF">SAMN05216552_10484</name>
</gene>
<dbReference type="Gene3D" id="1.20.1250.20">
    <property type="entry name" value="MFS general substrate transporter like domains"/>
    <property type="match status" value="1"/>
</dbReference>
<protein>
    <submittedName>
        <fullName evidence="7">Major Facilitator Superfamily protein</fullName>
    </submittedName>
</protein>
<evidence type="ECO:0000256" key="1">
    <source>
        <dbReference type="ARBA" id="ARBA00004651"/>
    </source>
</evidence>
<dbReference type="InterPro" id="IPR011701">
    <property type="entry name" value="MFS"/>
</dbReference>
<feature type="transmembrane region" description="Helical" evidence="6">
    <location>
        <begin position="118"/>
        <end position="136"/>
    </location>
</feature>
<dbReference type="InterPro" id="IPR036259">
    <property type="entry name" value="MFS_trans_sf"/>
</dbReference>
<feature type="transmembrane region" description="Helical" evidence="6">
    <location>
        <begin position="59"/>
        <end position="78"/>
    </location>
</feature>
<evidence type="ECO:0000256" key="3">
    <source>
        <dbReference type="ARBA" id="ARBA00022692"/>
    </source>
</evidence>
<reference evidence="8" key="1">
    <citation type="submission" date="2016-10" db="EMBL/GenBank/DDBJ databases">
        <authorList>
            <person name="Varghese N."/>
            <person name="Submissions S."/>
        </authorList>
    </citation>
    <scope>NUCLEOTIDE SEQUENCE [LARGE SCALE GENOMIC DNA]</scope>
    <source>
        <strain evidence="8">CGMCC 1.11014</strain>
    </source>
</reference>
<dbReference type="GO" id="GO:0022857">
    <property type="term" value="F:transmembrane transporter activity"/>
    <property type="evidence" value="ECO:0007669"/>
    <property type="project" value="InterPro"/>
</dbReference>
<comment type="subcellular location">
    <subcellularLocation>
        <location evidence="1">Cell membrane</location>
        <topology evidence="1">Multi-pass membrane protein</topology>
    </subcellularLocation>
</comment>
<dbReference type="AlphaFoldDB" id="A0A1I7M1K1"/>
<dbReference type="GO" id="GO:0005886">
    <property type="term" value="C:plasma membrane"/>
    <property type="evidence" value="ECO:0007669"/>
    <property type="project" value="UniProtKB-SubCell"/>
</dbReference>
<keyword evidence="2" id="KW-1003">Cell membrane</keyword>
<keyword evidence="8" id="KW-1185">Reference proteome</keyword>
<dbReference type="Proteomes" id="UP000199391">
    <property type="component" value="Unassembled WGS sequence"/>
</dbReference>
<dbReference type="PANTHER" id="PTHR23513">
    <property type="entry name" value="INTEGRAL MEMBRANE EFFLUX PROTEIN-RELATED"/>
    <property type="match status" value="1"/>
</dbReference>
<feature type="transmembrane region" description="Helical" evidence="6">
    <location>
        <begin position="394"/>
        <end position="414"/>
    </location>
</feature>
<dbReference type="STRING" id="1035707.SAMN05216552_10484"/>
<feature type="transmembrane region" description="Helical" evidence="6">
    <location>
        <begin position="90"/>
        <end position="112"/>
    </location>
</feature>
<evidence type="ECO:0000313" key="8">
    <source>
        <dbReference type="Proteomes" id="UP000199391"/>
    </source>
</evidence>
<dbReference type="PANTHER" id="PTHR23513:SF6">
    <property type="entry name" value="MAJOR FACILITATOR SUPERFAMILY ASSOCIATED DOMAIN-CONTAINING PROTEIN"/>
    <property type="match status" value="1"/>
</dbReference>
<feature type="transmembrane region" description="Helical" evidence="6">
    <location>
        <begin position="299"/>
        <end position="323"/>
    </location>
</feature>
<evidence type="ECO:0000256" key="4">
    <source>
        <dbReference type="ARBA" id="ARBA00022989"/>
    </source>
</evidence>
<keyword evidence="4 6" id="KW-1133">Transmembrane helix</keyword>
<evidence type="ECO:0000313" key="7">
    <source>
        <dbReference type="EMBL" id="SFV15785.1"/>
    </source>
</evidence>
<evidence type="ECO:0000256" key="5">
    <source>
        <dbReference type="ARBA" id="ARBA00023136"/>
    </source>
</evidence>
<feature type="transmembrane region" description="Helical" evidence="6">
    <location>
        <begin position="236"/>
        <end position="256"/>
    </location>
</feature>
<dbReference type="RefSeq" id="WP_093560480.1">
    <property type="nucleotide sequence ID" value="NZ_FPBO01000048.1"/>
</dbReference>
<dbReference type="OrthoDB" id="9815525at2"/>
<dbReference type="SUPFAM" id="SSF103473">
    <property type="entry name" value="MFS general substrate transporter"/>
    <property type="match status" value="1"/>
</dbReference>
<accession>A0A1I7M1K1</accession>
<keyword evidence="5 6" id="KW-0472">Membrane</keyword>
<feature type="transmembrane region" description="Helical" evidence="6">
    <location>
        <begin position="370"/>
        <end position="388"/>
    </location>
</feature>
<feature type="transmembrane region" description="Helical" evidence="6">
    <location>
        <begin position="182"/>
        <end position="199"/>
    </location>
</feature>
<organism evidence="7 8">
    <name type="scientific">Pseudoduganella namucuonensis</name>
    <dbReference type="NCBI Taxonomy" id="1035707"/>
    <lineage>
        <taxon>Bacteria</taxon>
        <taxon>Pseudomonadati</taxon>
        <taxon>Pseudomonadota</taxon>
        <taxon>Betaproteobacteria</taxon>
        <taxon>Burkholderiales</taxon>
        <taxon>Oxalobacteraceae</taxon>
        <taxon>Telluria group</taxon>
        <taxon>Pseudoduganella</taxon>
    </lineage>
</organism>
<evidence type="ECO:0000256" key="2">
    <source>
        <dbReference type="ARBA" id="ARBA00022475"/>
    </source>
</evidence>
<feature type="transmembrane region" description="Helical" evidence="6">
    <location>
        <begin position="27"/>
        <end position="53"/>
    </location>
</feature>
<name>A0A1I7M1K1_9BURK</name>
<evidence type="ECO:0000256" key="6">
    <source>
        <dbReference type="SAM" id="Phobius"/>
    </source>
</evidence>
<dbReference type="CDD" id="cd06173">
    <property type="entry name" value="MFS_MefA_like"/>
    <property type="match status" value="1"/>
</dbReference>
<proteinExistence type="predicted"/>